<evidence type="ECO:0000313" key="2">
    <source>
        <dbReference type="Proteomes" id="UP000785679"/>
    </source>
</evidence>
<dbReference type="AlphaFoldDB" id="A0A8J8NRT4"/>
<reference evidence="1" key="1">
    <citation type="submission" date="2019-06" db="EMBL/GenBank/DDBJ databases">
        <authorList>
            <person name="Zheng W."/>
        </authorList>
    </citation>
    <scope>NUCLEOTIDE SEQUENCE</scope>
    <source>
        <strain evidence="1">QDHG01</strain>
    </source>
</reference>
<name>A0A8J8NRT4_HALGN</name>
<sequence>MKVFFESPNHLKHLDYQSNLLKFQVEQSQQLAFTLQFLKQTFLIPHFGLERCIFKLEDVCAHEQFQVIIFPFQTAFDTLLPLALHIDQAI</sequence>
<evidence type="ECO:0000313" key="1">
    <source>
        <dbReference type="EMBL" id="TNV80382.1"/>
    </source>
</evidence>
<proteinExistence type="predicted"/>
<dbReference type="Proteomes" id="UP000785679">
    <property type="component" value="Unassembled WGS sequence"/>
</dbReference>
<comment type="caution">
    <text evidence="1">The sequence shown here is derived from an EMBL/GenBank/DDBJ whole genome shotgun (WGS) entry which is preliminary data.</text>
</comment>
<organism evidence="1 2">
    <name type="scientific">Halteria grandinella</name>
    <dbReference type="NCBI Taxonomy" id="5974"/>
    <lineage>
        <taxon>Eukaryota</taxon>
        <taxon>Sar</taxon>
        <taxon>Alveolata</taxon>
        <taxon>Ciliophora</taxon>
        <taxon>Intramacronucleata</taxon>
        <taxon>Spirotrichea</taxon>
        <taxon>Stichotrichia</taxon>
        <taxon>Sporadotrichida</taxon>
        <taxon>Halteriidae</taxon>
        <taxon>Halteria</taxon>
    </lineage>
</organism>
<accession>A0A8J8NRT4</accession>
<dbReference type="EMBL" id="RRYP01007574">
    <property type="protein sequence ID" value="TNV80382.1"/>
    <property type="molecule type" value="Genomic_DNA"/>
</dbReference>
<gene>
    <name evidence="1" type="ORF">FGO68_gene4817</name>
</gene>
<protein>
    <submittedName>
        <fullName evidence="1">Uncharacterized protein</fullName>
    </submittedName>
</protein>
<keyword evidence="2" id="KW-1185">Reference proteome</keyword>